<feature type="active site" description="Proton acceptor" evidence="4">
    <location>
        <position position="292"/>
    </location>
</feature>
<accession>A0A165D775</accession>
<dbReference type="Gene3D" id="3.40.50.150">
    <property type="entry name" value="Vaccinia Virus protein VP39"/>
    <property type="match status" value="1"/>
</dbReference>
<evidence type="ECO:0000313" key="7">
    <source>
        <dbReference type="Proteomes" id="UP000077266"/>
    </source>
</evidence>
<keyword evidence="1 6" id="KW-0489">Methyltransferase</keyword>
<dbReference type="Proteomes" id="UP000077266">
    <property type="component" value="Unassembled WGS sequence"/>
</dbReference>
<dbReference type="InterPro" id="IPR036390">
    <property type="entry name" value="WH_DNA-bd_sf"/>
</dbReference>
<keyword evidence="7" id="KW-1185">Reference proteome</keyword>
<dbReference type="PANTHER" id="PTHR43712">
    <property type="entry name" value="PUTATIVE (AFU_ORTHOLOGUE AFUA_4G14580)-RELATED"/>
    <property type="match status" value="1"/>
</dbReference>
<feature type="domain" description="O-methyltransferase C-terminal" evidence="5">
    <location>
        <begin position="156"/>
        <end position="387"/>
    </location>
</feature>
<organism evidence="6 7">
    <name type="scientific">Exidia glandulosa HHB12029</name>
    <dbReference type="NCBI Taxonomy" id="1314781"/>
    <lineage>
        <taxon>Eukaryota</taxon>
        <taxon>Fungi</taxon>
        <taxon>Dikarya</taxon>
        <taxon>Basidiomycota</taxon>
        <taxon>Agaricomycotina</taxon>
        <taxon>Agaricomycetes</taxon>
        <taxon>Auriculariales</taxon>
        <taxon>Exidiaceae</taxon>
        <taxon>Exidia</taxon>
    </lineage>
</organism>
<sequence length="412" mass="44976">MDCTDSSAVLNTQGVRDAVRVLEGACAQLIASIAPAQHVMLNRSFGGVDPACINVALTTKVADQLDAGPKPVAELAKTAGVDAAKLGRVLRCMAVQHCFTEVEKDVYANNKLSVCLRSSENVSGLLGFVSDDVNMGLAHLAQALTRREWIGSSNTNASAYVLAHGQTLFEKATVEAWREQRFSRGMVAWSDIHGGTDEIAHVYPWSTVRDDTTFCDIGGSVGHVAMALLKANPGFRVVVHDLPTVIEEARKVWQREFPEALDEQSVQLLPLDFVKQRPLSGCNYYYLKHVLHDWPDADCVPILENIRASMTSSGSKLLLHEFTLRDATRQRGAVTAGSAHAPRPLLPNFGAGVLRHHLMDVNMLSTFNSAERTLDDFIRIGNAAGFQFVRIWEGGEVPVLEFTPQPVDAFVS</sequence>
<evidence type="ECO:0000256" key="3">
    <source>
        <dbReference type="ARBA" id="ARBA00022691"/>
    </source>
</evidence>
<dbReference type="AlphaFoldDB" id="A0A165D775"/>
<dbReference type="EMBL" id="KV426248">
    <property type="protein sequence ID" value="KZV83925.1"/>
    <property type="molecule type" value="Genomic_DNA"/>
</dbReference>
<proteinExistence type="predicted"/>
<dbReference type="SUPFAM" id="SSF53335">
    <property type="entry name" value="S-adenosyl-L-methionine-dependent methyltransferases"/>
    <property type="match status" value="1"/>
</dbReference>
<dbReference type="OrthoDB" id="2410195at2759"/>
<evidence type="ECO:0000259" key="5">
    <source>
        <dbReference type="Pfam" id="PF00891"/>
    </source>
</evidence>
<dbReference type="PANTHER" id="PTHR43712:SF2">
    <property type="entry name" value="O-METHYLTRANSFERASE CICE"/>
    <property type="match status" value="1"/>
</dbReference>
<evidence type="ECO:0000256" key="1">
    <source>
        <dbReference type="ARBA" id="ARBA00022603"/>
    </source>
</evidence>
<dbReference type="SUPFAM" id="SSF46785">
    <property type="entry name" value="Winged helix' DNA-binding domain"/>
    <property type="match status" value="1"/>
</dbReference>
<dbReference type="GO" id="GO:0032259">
    <property type="term" value="P:methylation"/>
    <property type="evidence" value="ECO:0007669"/>
    <property type="project" value="UniProtKB-KW"/>
</dbReference>
<evidence type="ECO:0000256" key="2">
    <source>
        <dbReference type="ARBA" id="ARBA00022679"/>
    </source>
</evidence>
<keyword evidence="2 6" id="KW-0808">Transferase</keyword>
<dbReference type="PROSITE" id="PS51683">
    <property type="entry name" value="SAM_OMT_II"/>
    <property type="match status" value="1"/>
</dbReference>
<name>A0A165D775_EXIGL</name>
<dbReference type="GO" id="GO:0008171">
    <property type="term" value="F:O-methyltransferase activity"/>
    <property type="evidence" value="ECO:0007669"/>
    <property type="project" value="InterPro"/>
</dbReference>
<dbReference type="InterPro" id="IPR029063">
    <property type="entry name" value="SAM-dependent_MTases_sf"/>
</dbReference>
<dbReference type="Gene3D" id="1.10.10.10">
    <property type="entry name" value="Winged helix-like DNA-binding domain superfamily/Winged helix DNA-binding domain"/>
    <property type="match status" value="1"/>
</dbReference>
<dbReference type="Pfam" id="PF00891">
    <property type="entry name" value="Methyltransf_2"/>
    <property type="match status" value="1"/>
</dbReference>
<evidence type="ECO:0000313" key="6">
    <source>
        <dbReference type="EMBL" id="KZV83925.1"/>
    </source>
</evidence>
<dbReference type="InterPro" id="IPR001077">
    <property type="entry name" value="COMT_C"/>
</dbReference>
<protein>
    <submittedName>
        <fullName evidence="6">S-adenosyl-L-methionine-dependent methyltransferase</fullName>
    </submittedName>
</protein>
<gene>
    <name evidence="6" type="ORF">EXIGLDRAFT_301668</name>
</gene>
<dbReference type="PIRSF" id="PIRSF005739">
    <property type="entry name" value="O-mtase"/>
    <property type="match status" value="1"/>
</dbReference>
<keyword evidence="3" id="KW-0949">S-adenosyl-L-methionine</keyword>
<dbReference type="InterPro" id="IPR016461">
    <property type="entry name" value="COMT-like"/>
</dbReference>
<reference evidence="6 7" key="1">
    <citation type="journal article" date="2016" name="Mol. Biol. Evol.">
        <title>Comparative Genomics of Early-Diverging Mushroom-Forming Fungi Provides Insights into the Origins of Lignocellulose Decay Capabilities.</title>
        <authorList>
            <person name="Nagy L.G."/>
            <person name="Riley R."/>
            <person name="Tritt A."/>
            <person name="Adam C."/>
            <person name="Daum C."/>
            <person name="Floudas D."/>
            <person name="Sun H."/>
            <person name="Yadav J.S."/>
            <person name="Pangilinan J."/>
            <person name="Larsson K.H."/>
            <person name="Matsuura K."/>
            <person name="Barry K."/>
            <person name="Labutti K."/>
            <person name="Kuo R."/>
            <person name="Ohm R.A."/>
            <person name="Bhattacharya S.S."/>
            <person name="Shirouzu T."/>
            <person name="Yoshinaga Y."/>
            <person name="Martin F.M."/>
            <person name="Grigoriev I.V."/>
            <person name="Hibbett D.S."/>
        </authorList>
    </citation>
    <scope>NUCLEOTIDE SEQUENCE [LARGE SCALE GENOMIC DNA]</scope>
    <source>
        <strain evidence="6 7">HHB12029</strain>
    </source>
</reference>
<dbReference type="STRING" id="1314781.A0A165D775"/>
<dbReference type="InterPro" id="IPR036388">
    <property type="entry name" value="WH-like_DNA-bd_sf"/>
</dbReference>
<dbReference type="InParanoid" id="A0A165D775"/>
<evidence type="ECO:0000256" key="4">
    <source>
        <dbReference type="PIRSR" id="PIRSR005739-1"/>
    </source>
</evidence>